<dbReference type="EMBL" id="CM029039">
    <property type="protein sequence ID" value="KAG2646662.1"/>
    <property type="molecule type" value="Genomic_DNA"/>
</dbReference>
<dbReference type="Proteomes" id="UP000823388">
    <property type="component" value="Chromosome 2K"/>
</dbReference>
<comment type="caution">
    <text evidence="2">The sequence shown here is derived from an EMBL/GenBank/DDBJ whole genome shotgun (WGS) entry which is preliminary data.</text>
</comment>
<name>A0A8T0WDB7_PANVG</name>
<accession>A0A8T0WDB7</accession>
<proteinExistence type="predicted"/>
<feature type="region of interest" description="Disordered" evidence="1">
    <location>
        <begin position="1"/>
        <end position="39"/>
    </location>
</feature>
<sequence>MRACTDPAPRPEEAREIIHGASGHRQSPRHARRPHDRVRRFAQPGSLTALRHSSSCPVTHAARVVRSGLAGSGTPLVRQALLGPSRPWDRLRLASLQLQVCASAY</sequence>
<dbReference type="AlphaFoldDB" id="A0A8T0WDB7"/>
<evidence type="ECO:0000256" key="1">
    <source>
        <dbReference type="SAM" id="MobiDB-lite"/>
    </source>
</evidence>
<feature type="compositionally biased region" description="Basic and acidic residues" evidence="1">
    <location>
        <begin position="9"/>
        <end position="18"/>
    </location>
</feature>
<organism evidence="2 3">
    <name type="scientific">Panicum virgatum</name>
    <name type="common">Blackwell switchgrass</name>
    <dbReference type="NCBI Taxonomy" id="38727"/>
    <lineage>
        <taxon>Eukaryota</taxon>
        <taxon>Viridiplantae</taxon>
        <taxon>Streptophyta</taxon>
        <taxon>Embryophyta</taxon>
        <taxon>Tracheophyta</taxon>
        <taxon>Spermatophyta</taxon>
        <taxon>Magnoliopsida</taxon>
        <taxon>Liliopsida</taxon>
        <taxon>Poales</taxon>
        <taxon>Poaceae</taxon>
        <taxon>PACMAD clade</taxon>
        <taxon>Panicoideae</taxon>
        <taxon>Panicodae</taxon>
        <taxon>Paniceae</taxon>
        <taxon>Panicinae</taxon>
        <taxon>Panicum</taxon>
        <taxon>Panicum sect. Hiantes</taxon>
    </lineage>
</organism>
<reference evidence="2" key="1">
    <citation type="submission" date="2020-05" db="EMBL/GenBank/DDBJ databases">
        <title>WGS assembly of Panicum virgatum.</title>
        <authorList>
            <person name="Lovell J.T."/>
            <person name="Jenkins J."/>
            <person name="Shu S."/>
            <person name="Juenger T.E."/>
            <person name="Schmutz J."/>
        </authorList>
    </citation>
    <scope>NUCLEOTIDE SEQUENCE</scope>
    <source>
        <strain evidence="2">AP13</strain>
    </source>
</reference>
<evidence type="ECO:0000313" key="3">
    <source>
        <dbReference type="Proteomes" id="UP000823388"/>
    </source>
</evidence>
<protein>
    <submittedName>
        <fullName evidence="2">Uncharacterized protein</fullName>
    </submittedName>
</protein>
<feature type="compositionally biased region" description="Basic residues" evidence="1">
    <location>
        <begin position="26"/>
        <end position="39"/>
    </location>
</feature>
<evidence type="ECO:0000313" key="2">
    <source>
        <dbReference type="EMBL" id="KAG2646662.1"/>
    </source>
</evidence>
<gene>
    <name evidence="2" type="ORF">PVAP13_2KG227705</name>
</gene>
<keyword evidence="3" id="KW-1185">Reference proteome</keyword>